<dbReference type="PANTHER" id="PTHR43791">
    <property type="entry name" value="PERMEASE-RELATED"/>
    <property type="match status" value="1"/>
</dbReference>
<proteinExistence type="predicted"/>
<evidence type="ECO:0000256" key="6">
    <source>
        <dbReference type="SAM" id="MobiDB-lite"/>
    </source>
</evidence>
<dbReference type="GeneID" id="85462638"/>
<dbReference type="GO" id="GO:0016020">
    <property type="term" value="C:membrane"/>
    <property type="evidence" value="ECO:0007669"/>
    <property type="project" value="UniProtKB-SubCell"/>
</dbReference>
<feature type="transmembrane region" description="Helical" evidence="7">
    <location>
        <begin position="284"/>
        <end position="304"/>
    </location>
</feature>
<evidence type="ECO:0000256" key="4">
    <source>
        <dbReference type="ARBA" id="ARBA00022989"/>
    </source>
</evidence>
<dbReference type="EMBL" id="JAHMHR010000099">
    <property type="protein sequence ID" value="KAK1657224.1"/>
    <property type="molecule type" value="Genomic_DNA"/>
</dbReference>
<dbReference type="Proteomes" id="UP001224890">
    <property type="component" value="Unassembled WGS sequence"/>
</dbReference>
<feature type="transmembrane region" description="Helical" evidence="7">
    <location>
        <begin position="144"/>
        <end position="170"/>
    </location>
</feature>
<keyword evidence="3 7" id="KW-0812">Transmembrane</keyword>
<comment type="subcellular location">
    <subcellularLocation>
        <location evidence="1">Membrane</location>
        <topology evidence="1">Multi-pass membrane protein</topology>
    </subcellularLocation>
</comment>
<keyword evidence="4 7" id="KW-1133">Transmembrane helix</keyword>
<dbReference type="AlphaFoldDB" id="A0AAJ0A709"/>
<sequence>MPGTMTNKIGEKTQSKNPDSTDAAVGVVERGGDIAAHLVDQFANEPDYDRQEEVKLRWKIDLRLVPMLWLNITFPAMDKVTPSTGALYGMRDDLGLKGDQHAWDVLPLVTHVLLGALEAPVAPGNFIIMTMWYTRREQPVRVGLFYTGLSTIITGAIGWAVGISIAYGVVAGVLLPDNPVSVKLISDKERFVTVERLRGDQLGIEKKTFSRRQSGGTLVDPKTWLMFAFSVWISIPNRGLTMIVSVPGFSLLTGVLQTLSGYICNFEVFWCVRRFGKGVQVRGLVVVCGLVVGMVAIVLLYTLPVDDYSARLWALCWSHFYLGLYIVGLDMHSANTAGHNKKVTTNAIVFVTYCISNIIGPQFFKAAQAPLYLLGTGARPVSYATSIFTMGFYMLYCWSENRRRDRVDAARRGDRVHLDSDFRDLTDRENVHFRNLW</sequence>
<evidence type="ECO:0000313" key="8">
    <source>
        <dbReference type="EMBL" id="KAK1657224.1"/>
    </source>
</evidence>
<dbReference type="InterPro" id="IPR036259">
    <property type="entry name" value="MFS_trans_sf"/>
</dbReference>
<keyword evidence="9" id="KW-1185">Reference proteome</keyword>
<dbReference type="PANTHER" id="PTHR43791:SF97">
    <property type="entry name" value="ALLANTOATE TRANSPORTER, PUTATIVE (AFU_ORTHOLOGUE AFUA_1G14700)-RELATED"/>
    <property type="match status" value="1"/>
</dbReference>
<dbReference type="RefSeq" id="XP_060421988.1">
    <property type="nucleotide sequence ID" value="XM_060578112.1"/>
</dbReference>
<evidence type="ECO:0000313" key="9">
    <source>
        <dbReference type="Proteomes" id="UP001224890"/>
    </source>
</evidence>
<keyword evidence="5 7" id="KW-0472">Membrane</keyword>
<protein>
    <submittedName>
        <fullName evidence="8">Major facilitator superfamily domain-containing protein</fullName>
    </submittedName>
</protein>
<feature type="transmembrane region" description="Helical" evidence="7">
    <location>
        <begin position="380"/>
        <end position="398"/>
    </location>
</feature>
<evidence type="ECO:0000256" key="7">
    <source>
        <dbReference type="SAM" id="Phobius"/>
    </source>
</evidence>
<evidence type="ECO:0000256" key="1">
    <source>
        <dbReference type="ARBA" id="ARBA00004141"/>
    </source>
</evidence>
<dbReference type="GO" id="GO:0022857">
    <property type="term" value="F:transmembrane transporter activity"/>
    <property type="evidence" value="ECO:0007669"/>
    <property type="project" value="TreeGrafter"/>
</dbReference>
<feature type="transmembrane region" description="Helical" evidence="7">
    <location>
        <begin position="343"/>
        <end position="360"/>
    </location>
</feature>
<name>A0AAJ0A709_9PEZI</name>
<reference evidence="8" key="1">
    <citation type="submission" date="2021-06" db="EMBL/GenBank/DDBJ databases">
        <title>Comparative genomics, transcriptomics and evolutionary studies reveal genomic signatures of adaptation to plant cell wall in hemibiotrophic fungi.</title>
        <authorList>
            <consortium name="DOE Joint Genome Institute"/>
            <person name="Baroncelli R."/>
            <person name="Diaz J.F."/>
            <person name="Benocci T."/>
            <person name="Peng M."/>
            <person name="Battaglia E."/>
            <person name="Haridas S."/>
            <person name="Andreopoulos W."/>
            <person name="Labutti K."/>
            <person name="Pangilinan J."/>
            <person name="Floch G.L."/>
            <person name="Makela M.R."/>
            <person name="Henrissat B."/>
            <person name="Grigoriev I.V."/>
            <person name="Crouch J.A."/>
            <person name="De Vries R.P."/>
            <person name="Sukno S.A."/>
            <person name="Thon M.R."/>
        </authorList>
    </citation>
    <scope>NUCLEOTIDE SEQUENCE</scope>
    <source>
        <strain evidence="8">CBS 193.32</strain>
    </source>
</reference>
<keyword evidence="2" id="KW-0813">Transport</keyword>
<feature type="transmembrane region" description="Helical" evidence="7">
    <location>
        <begin position="310"/>
        <end position="331"/>
    </location>
</feature>
<accession>A0AAJ0A709</accession>
<dbReference type="SUPFAM" id="SSF103473">
    <property type="entry name" value="MFS general substrate transporter"/>
    <property type="match status" value="1"/>
</dbReference>
<organism evidence="8 9">
    <name type="scientific">Colletotrichum godetiae</name>
    <dbReference type="NCBI Taxonomy" id="1209918"/>
    <lineage>
        <taxon>Eukaryota</taxon>
        <taxon>Fungi</taxon>
        <taxon>Dikarya</taxon>
        <taxon>Ascomycota</taxon>
        <taxon>Pezizomycotina</taxon>
        <taxon>Sordariomycetes</taxon>
        <taxon>Hypocreomycetidae</taxon>
        <taxon>Glomerellales</taxon>
        <taxon>Glomerellaceae</taxon>
        <taxon>Colletotrichum</taxon>
        <taxon>Colletotrichum acutatum species complex</taxon>
    </lineage>
</organism>
<gene>
    <name evidence="8" type="ORF">BDP55DRAFT_708900</name>
</gene>
<comment type="caution">
    <text evidence="8">The sequence shown here is derived from an EMBL/GenBank/DDBJ whole genome shotgun (WGS) entry which is preliminary data.</text>
</comment>
<feature type="transmembrane region" description="Helical" evidence="7">
    <location>
        <begin position="249"/>
        <end position="272"/>
    </location>
</feature>
<feature type="region of interest" description="Disordered" evidence="6">
    <location>
        <begin position="1"/>
        <end position="23"/>
    </location>
</feature>
<evidence type="ECO:0000256" key="3">
    <source>
        <dbReference type="ARBA" id="ARBA00022692"/>
    </source>
</evidence>
<evidence type="ECO:0000256" key="2">
    <source>
        <dbReference type="ARBA" id="ARBA00022448"/>
    </source>
</evidence>
<evidence type="ECO:0000256" key="5">
    <source>
        <dbReference type="ARBA" id="ARBA00023136"/>
    </source>
</evidence>